<evidence type="ECO:0000256" key="8">
    <source>
        <dbReference type="ARBA" id="ARBA00023242"/>
    </source>
</evidence>
<dbReference type="GO" id="GO:0006406">
    <property type="term" value="P:mRNA export from nucleus"/>
    <property type="evidence" value="ECO:0007669"/>
    <property type="project" value="TreeGrafter"/>
</dbReference>
<reference evidence="11" key="2">
    <citation type="submission" date="2020-05" db="UniProtKB">
        <authorList>
            <consortium name="EnsemblMetazoa"/>
        </authorList>
    </citation>
    <scope>IDENTIFICATION</scope>
</reference>
<evidence type="ECO:0000256" key="4">
    <source>
        <dbReference type="ARBA" id="ARBA00022816"/>
    </source>
</evidence>
<dbReference type="OrthoDB" id="17644at2759"/>
<evidence type="ECO:0000256" key="1">
    <source>
        <dbReference type="ARBA" id="ARBA00004567"/>
    </source>
</evidence>
<dbReference type="GO" id="GO:0031080">
    <property type="term" value="C:nuclear pore outer ring"/>
    <property type="evidence" value="ECO:0007669"/>
    <property type="project" value="TreeGrafter"/>
</dbReference>
<dbReference type="Proteomes" id="UP000030765">
    <property type="component" value="Unassembled WGS sequence"/>
</dbReference>
<dbReference type="EnsemblMetazoa" id="ASIC002461-RA">
    <property type="protein sequence ID" value="ASIC002461-PA"/>
    <property type="gene ID" value="ASIC002461"/>
</dbReference>
<keyword evidence="12" id="KW-1185">Reference proteome</keyword>
<reference evidence="10 12" key="1">
    <citation type="journal article" date="2014" name="BMC Genomics">
        <title>Genome sequence of Anopheles sinensis provides insight into genetics basis of mosquito competence for malaria parasites.</title>
        <authorList>
            <person name="Zhou D."/>
            <person name="Zhang D."/>
            <person name="Ding G."/>
            <person name="Shi L."/>
            <person name="Hou Q."/>
            <person name="Ye Y."/>
            <person name="Xu Y."/>
            <person name="Zhou H."/>
            <person name="Xiong C."/>
            <person name="Li S."/>
            <person name="Yu J."/>
            <person name="Hong S."/>
            <person name="Yu X."/>
            <person name="Zou P."/>
            <person name="Chen C."/>
            <person name="Chang X."/>
            <person name="Wang W."/>
            <person name="Lv Y."/>
            <person name="Sun Y."/>
            <person name="Ma L."/>
            <person name="Shen B."/>
            <person name="Zhu C."/>
        </authorList>
    </citation>
    <scope>NUCLEOTIDE SEQUENCE [LARGE SCALE GENOMIC DNA]</scope>
</reference>
<keyword evidence="5 9" id="KW-0653">Protein transport</keyword>
<dbReference type="AlphaFoldDB" id="A0A084VCC2"/>
<comment type="subcellular location">
    <subcellularLocation>
        <location evidence="1 9">Nucleus</location>
        <location evidence="1 9">Nuclear pore complex</location>
    </subcellularLocation>
</comment>
<dbReference type="GO" id="GO:0031965">
    <property type="term" value="C:nuclear membrane"/>
    <property type="evidence" value="ECO:0007669"/>
    <property type="project" value="UniProtKB-UniRule"/>
</dbReference>
<dbReference type="PANTHER" id="PTHR13373">
    <property type="entry name" value="FROUNT PROTEIN-RELATED"/>
    <property type="match status" value="1"/>
</dbReference>
<evidence type="ECO:0000256" key="9">
    <source>
        <dbReference type="RuleBase" id="RU365073"/>
    </source>
</evidence>
<keyword evidence="9" id="KW-0472">Membrane</keyword>
<name>A0A084VCC2_ANOSI</name>
<gene>
    <name evidence="10" type="ORF">ZHAS_00002461</name>
</gene>
<protein>
    <recommendedName>
        <fullName evidence="9">Nuclear pore complex protein Nup85</fullName>
    </recommendedName>
</protein>
<keyword evidence="8 9" id="KW-0539">Nucleus</keyword>
<organism evidence="10">
    <name type="scientific">Anopheles sinensis</name>
    <name type="common">Mosquito</name>
    <dbReference type="NCBI Taxonomy" id="74873"/>
    <lineage>
        <taxon>Eukaryota</taxon>
        <taxon>Metazoa</taxon>
        <taxon>Ecdysozoa</taxon>
        <taxon>Arthropoda</taxon>
        <taxon>Hexapoda</taxon>
        <taxon>Insecta</taxon>
        <taxon>Pterygota</taxon>
        <taxon>Neoptera</taxon>
        <taxon>Endopterygota</taxon>
        <taxon>Diptera</taxon>
        <taxon>Nematocera</taxon>
        <taxon>Culicoidea</taxon>
        <taxon>Culicidae</taxon>
        <taxon>Anophelinae</taxon>
        <taxon>Anopheles</taxon>
    </lineage>
</organism>
<dbReference type="EMBL" id="ATLV01010634">
    <property type="status" value="NOT_ANNOTATED_CDS"/>
    <property type="molecule type" value="Genomic_DNA"/>
</dbReference>
<dbReference type="Pfam" id="PF07575">
    <property type="entry name" value="Nucleopor_Nup85"/>
    <property type="match status" value="1"/>
</dbReference>
<keyword evidence="4 9" id="KW-0509">mRNA transport</keyword>
<evidence type="ECO:0000256" key="6">
    <source>
        <dbReference type="ARBA" id="ARBA00023010"/>
    </source>
</evidence>
<keyword evidence="3 9" id="KW-0813">Transport</keyword>
<dbReference type="VEuPathDB" id="VectorBase:ASIC002461"/>
<dbReference type="GO" id="GO:0017056">
    <property type="term" value="F:structural constituent of nuclear pore"/>
    <property type="evidence" value="ECO:0007669"/>
    <property type="project" value="TreeGrafter"/>
</dbReference>
<comment type="similarity">
    <text evidence="2 9">Belongs to the nucleoporin Nup85 family.</text>
</comment>
<dbReference type="GO" id="GO:0045893">
    <property type="term" value="P:positive regulation of DNA-templated transcription"/>
    <property type="evidence" value="ECO:0007669"/>
    <property type="project" value="TreeGrafter"/>
</dbReference>
<evidence type="ECO:0000256" key="7">
    <source>
        <dbReference type="ARBA" id="ARBA00023132"/>
    </source>
</evidence>
<dbReference type="STRING" id="74873.A0A084VCC2"/>
<keyword evidence="7 9" id="KW-0906">Nuclear pore complex</keyword>
<evidence type="ECO:0000313" key="11">
    <source>
        <dbReference type="EnsemblMetazoa" id="ASIC002461-PA"/>
    </source>
</evidence>
<sequence>MASDESTVMVPNTRGKQVGLNLAWVNNNEFATFAFGNVLHKRDRSHQLMGEINLMKPDFILAEPAARTMLYECGQLFYTLQRRRYGLLGGQTQTIDFVDVSQQYRKSVRQTLQRMKDIPATDSTIRKMLYSIECVWHLVEILIVDSNASSGTVVTSLLQWIRYHFPNPERDATALLQEPAEDVEKKANYWPLVKALILQGHTMVARALLRLHPSSDTRSFQVADQLLQSLPIYNVHDGLSVHKYKVHWQSWRDNLHILIEAGNFGAEPNLEEILRLISGDRVAWRRQQRAATCWYEYLPGFLLYTDSSCRYYQLSRYANEWMMDFASAHANSHRNAPEFTVLDNLVLAVMDNNLPEAVVLLQQIPDNNWCAVHIVDLLYHAGLLHGNRPEDDPNGTDGTVVPLPDGKLIREFLLYDFGSLLMAEGTYWQLGMGYLEFSSTEGLGAREALLARVPIRHEAQALKLIAVARKNDFPGVIMEVCKVLTKRNLAHRRYGSALDWAIRSRDSSYVRDVTNIFLEHYCNHGELLCEKMIANLGQKIFISSQLVFLKKYYDFRLLYRKQEYAQAAELLISLMDSNIVPSYFWPCLMADVIPLLEFKEPIIPSAETLTVLRHLQLDLVPMLEQRKQTLKRQKQQQNPKTSAKSMLSLAMAPDVTTGGEPMEAEGEQDQTTLIPKFSSNLLNNCTEDLINLLRLACIRNLSRAYIIEHSGRD</sequence>
<dbReference type="VEuPathDB" id="VectorBase:ASIS018093"/>
<evidence type="ECO:0000256" key="2">
    <source>
        <dbReference type="ARBA" id="ARBA00005573"/>
    </source>
</evidence>
<dbReference type="PANTHER" id="PTHR13373:SF21">
    <property type="entry name" value="NUCLEAR PORE COMPLEX PROTEIN NUP85"/>
    <property type="match status" value="1"/>
</dbReference>
<proteinExistence type="inferred from homology"/>
<dbReference type="OMA" id="ELMEWLN"/>
<evidence type="ECO:0000313" key="12">
    <source>
        <dbReference type="Proteomes" id="UP000030765"/>
    </source>
</evidence>
<keyword evidence="6 9" id="KW-0811">Translocation</keyword>
<accession>A0A084VCC2</accession>
<evidence type="ECO:0000313" key="10">
    <source>
        <dbReference type="EMBL" id="KFB35616.1"/>
    </source>
</evidence>
<evidence type="ECO:0000256" key="5">
    <source>
        <dbReference type="ARBA" id="ARBA00022927"/>
    </source>
</evidence>
<comment type="function">
    <text evidence="9">Functions as a component of the nuclear pore complex (NPC).</text>
</comment>
<dbReference type="InterPro" id="IPR011502">
    <property type="entry name" value="Nucleoporin_Nup85"/>
</dbReference>
<dbReference type="GO" id="GO:0006606">
    <property type="term" value="P:protein import into nucleus"/>
    <property type="evidence" value="ECO:0007669"/>
    <property type="project" value="TreeGrafter"/>
</dbReference>
<dbReference type="EMBL" id="KE524591">
    <property type="protein sequence ID" value="KFB35616.1"/>
    <property type="molecule type" value="Genomic_DNA"/>
</dbReference>
<comment type="subunit">
    <text evidence="9">Component of the nuclear pore complex (NPC).</text>
</comment>
<evidence type="ECO:0000256" key="3">
    <source>
        <dbReference type="ARBA" id="ARBA00022448"/>
    </source>
</evidence>